<keyword evidence="4 8" id="KW-0547">Nucleotide-binding</keyword>
<dbReference type="InterPro" id="IPR008271">
    <property type="entry name" value="Ser/Thr_kinase_AS"/>
</dbReference>
<accession>A0A5C5XSM6</accession>
<dbReference type="AlphaFoldDB" id="A0A5C5XSM6"/>
<evidence type="ECO:0000313" key="11">
    <source>
        <dbReference type="EMBL" id="TWT66256.1"/>
    </source>
</evidence>
<dbReference type="PROSITE" id="PS00107">
    <property type="entry name" value="PROTEIN_KINASE_ATP"/>
    <property type="match status" value="1"/>
</dbReference>
<dbReference type="GO" id="GO:0005524">
    <property type="term" value="F:ATP binding"/>
    <property type="evidence" value="ECO:0007669"/>
    <property type="project" value="UniProtKB-UniRule"/>
</dbReference>
<sequence>MKPLTPTDHEPAGDDLDLYVEAFESDAHAVGPDALAAYLPAADHPAFAEIVTEMVRVDLERRTLRGEPARLRDYQAVVPAMFATPSVLAPAAFEEYRLRKRSGEQLRPEQVAAEYSIDAAHWPSGSVPDAATSRPEEPQVGDQFAGFELVELLGRGAFGAVFVSRQHELSSREVVLKITPKRSVEAQRLAKLHHTNITPIYSMHTHEGWLGICMPYLGRQTLAAFTGAGARGDLASTLAKRLDETIKAPKPGAKPRSLRRAEKAERRSQPTAERAALEIVRQLADGLAHAHARGIVHSDIKPANILLGDDGVARLLDFNLASDSTAADTQTLVVGGTLPYLAPEHLDALSRGQAVRPASDVYSLGVLLYQLVTGKAPFPPGTLGPGAKAPEPAALNLETLAEERRRFSLESPAADALSPTVRALLRKSLAADPADRYQAAELADDLARHLDDLPLRHTGEPASRQRLAKWGRRNRTTLRWAGMLALAAGIAAVSGIALNRSHRLERVEAQREFDAFDNDALAARLMLHTPGSEPEIWSRGSAAAELALARFAPPHATRLGLLTAEQAAAVARETQNLSHLLAELDRRQHGDSGAVAPLGLQPSLGSSDPIAAAAALMTSRDYAGAIRLLTEVDAAYASDPVRWLLLGNALAATGRLNDADSAYTALIALQPDAMAGYYNRGLARVQAGRQSLAVDDFSAALSRSPQTACVLLNRAVASRGIGQFESAEQDATRALEIDNSDCRAWLLRADLRRSLGNAQGTKSDVERGLTLEPRDDLGWSARGMALATTDPEQAAEQLQRGAALFPNSVSLHKNLIFVLADRLDRPADAMRHAQRLAQLRPHDPTAKLSLAVLHARAGDRAAALAALPELAPEQATPIDALQQACVYSLTSASVDSDAAKAVDWLQAAFAKEPRLGLRAAKDPDLAALRRLPAYRELIGASLRLSMPKPSAPAAETAAGPPGPKQL</sequence>
<dbReference type="InterPro" id="IPR019734">
    <property type="entry name" value="TPR_rpt"/>
</dbReference>
<dbReference type="SMART" id="SM00220">
    <property type="entry name" value="S_TKc"/>
    <property type="match status" value="1"/>
</dbReference>
<dbReference type="SUPFAM" id="SSF56112">
    <property type="entry name" value="Protein kinase-like (PK-like)"/>
    <property type="match status" value="1"/>
</dbReference>
<dbReference type="OrthoDB" id="6111975at2"/>
<evidence type="ECO:0000256" key="5">
    <source>
        <dbReference type="ARBA" id="ARBA00022777"/>
    </source>
</evidence>
<dbReference type="PANTHER" id="PTHR43671:SF13">
    <property type="entry name" value="SERINE_THREONINE-PROTEIN KINASE NEK2"/>
    <property type="match status" value="1"/>
</dbReference>
<dbReference type="InterPro" id="IPR050660">
    <property type="entry name" value="NEK_Ser/Thr_kinase"/>
</dbReference>
<keyword evidence="5 11" id="KW-0418">Kinase</keyword>
<dbReference type="EC" id="2.7.11.1" evidence="2"/>
<evidence type="ECO:0000256" key="2">
    <source>
        <dbReference type="ARBA" id="ARBA00012513"/>
    </source>
</evidence>
<evidence type="ECO:0000256" key="8">
    <source>
        <dbReference type="PROSITE-ProRule" id="PRU10141"/>
    </source>
</evidence>
<feature type="region of interest" description="Disordered" evidence="9">
    <location>
        <begin position="945"/>
        <end position="966"/>
    </location>
</feature>
<dbReference type="InterPro" id="IPR011009">
    <property type="entry name" value="Kinase-like_dom_sf"/>
</dbReference>
<evidence type="ECO:0000259" key="10">
    <source>
        <dbReference type="PROSITE" id="PS50011"/>
    </source>
</evidence>
<dbReference type="SUPFAM" id="SSF48452">
    <property type="entry name" value="TPR-like"/>
    <property type="match status" value="1"/>
</dbReference>
<dbReference type="PROSITE" id="PS50011">
    <property type="entry name" value="PROTEIN_KINASE_DOM"/>
    <property type="match status" value="1"/>
</dbReference>
<feature type="compositionally biased region" description="Low complexity" evidence="9">
    <location>
        <begin position="947"/>
        <end position="959"/>
    </location>
</feature>
<feature type="repeat" description="TPR" evidence="7">
    <location>
        <begin position="674"/>
        <end position="707"/>
    </location>
</feature>
<dbReference type="PROSITE" id="PS50005">
    <property type="entry name" value="TPR"/>
    <property type="match status" value="1"/>
</dbReference>
<evidence type="ECO:0000256" key="7">
    <source>
        <dbReference type="PROSITE-ProRule" id="PRU00339"/>
    </source>
</evidence>
<dbReference type="CDD" id="cd14014">
    <property type="entry name" value="STKc_PknB_like"/>
    <property type="match status" value="1"/>
</dbReference>
<protein>
    <recommendedName>
        <fullName evidence="2">non-specific serine/threonine protein kinase</fullName>
        <ecNumber evidence="2">2.7.11.1</ecNumber>
    </recommendedName>
</protein>
<dbReference type="RefSeq" id="WP_146591673.1">
    <property type="nucleotide sequence ID" value="NZ_SJPO01000017.1"/>
</dbReference>
<dbReference type="Pfam" id="PF00069">
    <property type="entry name" value="Pkinase"/>
    <property type="match status" value="1"/>
</dbReference>
<feature type="region of interest" description="Disordered" evidence="9">
    <location>
        <begin position="245"/>
        <end position="272"/>
    </location>
</feature>
<dbReference type="PANTHER" id="PTHR43671">
    <property type="entry name" value="SERINE/THREONINE-PROTEIN KINASE NEK"/>
    <property type="match status" value="1"/>
</dbReference>
<comment type="similarity">
    <text evidence="1">Belongs to the protein kinase superfamily. NEK Ser/Thr protein kinase family. NIMA subfamily.</text>
</comment>
<dbReference type="SMART" id="SM00028">
    <property type="entry name" value="TPR"/>
    <property type="match status" value="4"/>
</dbReference>
<organism evidence="11 12">
    <name type="scientific">Posidoniimonas polymericola</name>
    <dbReference type="NCBI Taxonomy" id="2528002"/>
    <lineage>
        <taxon>Bacteria</taxon>
        <taxon>Pseudomonadati</taxon>
        <taxon>Planctomycetota</taxon>
        <taxon>Planctomycetia</taxon>
        <taxon>Pirellulales</taxon>
        <taxon>Lacipirellulaceae</taxon>
        <taxon>Posidoniimonas</taxon>
    </lineage>
</organism>
<dbReference type="Proteomes" id="UP000318478">
    <property type="component" value="Unassembled WGS sequence"/>
</dbReference>
<evidence type="ECO:0000256" key="4">
    <source>
        <dbReference type="ARBA" id="ARBA00022741"/>
    </source>
</evidence>
<dbReference type="GO" id="GO:0004674">
    <property type="term" value="F:protein serine/threonine kinase activity"/>
    <property type="evidence" value="ECO:0007669"/>
    <property type="project" value="UniProtKB-EC"/>
</dbReference>
<name>A0A5C5XSM6_9BACT</name>
<evidence type="ECO:0000256" key="6">
    <source>
        <dbReference type="ARBA" id="ARBA00022840"/>
    </source>
</evidence>
<feature type="compositionally biased region" description="Basic and acidic residues" evidence="9">
    <location>
        <begin position="259"/>
        <end position="268"/>
    </location>
</feature>
<evidence type="ECO:0000256" key="3">
    <source>
        <dbReference type="ARBA" id="ARBA00022679"/>
    </source>
</evidence>
<proteinExistence type="inferred from homology"/>
<dbReference type="InterPro" id="IPR017441">
    <property type="entry name" value="Protein_kinase_ATP_BS"/>
</dbReference>
<keyword evidence="6 8" id="KW-0067">ATP-binding</keyword>
<dbReference type="Gene3D" id="1.10.510.10">
    <property type="entry name" value="Transferase(Phosphotransferase) domain 1"/>
    <property type="match status" value="2"/>
</dbReference>
<comment type="caution">
    <text evidence="11">The sequence shown here is derived from an EMBL/GenBank/DDBJ whole genome shotgun (WGS) entry which is preliminary data.</text>
</comment>
<keyword evidence="7" id="KW-0802">TPR repeat</keyword>
<keyword evidence="12" id="KW-1185">Reference proteome</keyword>
<dbReference type="InterPro" id="IPR011990">
    <property type="entry name" value="TPR-like_helical_dom_sf"/>
</dbReference>
<gene>
    <name evidence="11" type="primary">pknB_9</name>
    <name evidence="11" type="ORF">Pla123a_47800</name>
</gene>
<feature type="domain" description="Protein kinase" evidence="10">
    <location>
        <begin position="147"/>
        <end position="450"/>
    </location>
</feature>
<dbReference type="InterPro" id="IPR000719">
    <property type="entry name" value="Prot_kinase_dom"/>
</dbReference>
<dbReference type="Gene3D" id="1.25.40.10">
    <property type="entry name" value="Tetratricopeptide repeat domain"/>
    <property type="match status" value="1"/>
</dbReference>
<feature type="binding site" evidence="8">
    <location>
        <position position="177"/>
    </location>
    <ligand>
        <name>ATP</name>
        <dbReference type="ChEBI" id="CHEBI:30616"/>
    </ligand>
</feature>
<dbReference type="EMBL" id="SJPO01000017">
    <property type="protein sequence ID" value="TWT66256.1"/>
    <property type="molecule type" value="Genomic_DNA"/>
</dbReference>
<evidence type="ECO:0000313" key="12">
    <source>
        <dbReference type="Proteomes" id="UP000318478"/>
    </source>
</evidence>
<reference evidence="11 12" key="1">
    <citation type="submission" date="2019-02" db="EMBL/GenBank/DDBJ databases">
        <title>Deep-cultivation of Planctomycetes and their phenomic and genomic characterization uncovers novel biology.</title>
        <authorList>
            <person name="Wiegand S."/>
            <person name="Jogler M."/>
            <person name="Boedeker C."/>
            <person name="Pinto D."/>
            <person name="Vollmers J."/>
            <person name="Rivas-Marin E."/>
            <person name="Kohn T."/>
            <person name="Peeters S.H."/>
            <person name="Heuer A."/>
            <person name="Rast P."/>
            <person name="Oberbeckmann S."/>
            <person name="Bunk B."/>
            <person name="Jeske O."/>
            <person name="Meyerdierks A."/>
            <person name="Storesund J.E."/>
            <person name="Kallscheuer N."/>
            <person name="Luecker S."/>
            <person name="Lage O.M."/>
            <person name="Pohl T."/>
            <person name="Merkel B.J."/>
            <person name="Hornburger P."/>
            <person name="Mueller R.-W."/>
            <person name="Bruemmer F."/>
            <person name="Labrenz M."/>
            <person name="Spormann A.M."/>
            <person name="Op Den Camp H."/>
            <person name="Overmann J."/>
            <person name="Amann R."/>
            <person name="Jetten M.S.M."/>
            <person name="Mascher T."/>
            <person name="Medema M.H."/>
            <person name="Devos D.P."/>
            <person name="Kaster A.-K."/>
            <person name="Ovreas L."/>
            <person name="Rohde M."/>
            <person name="Galperin M.Y."/>
            <person name="Jogler C."/>
        </authorList>
    </citation>
    <scope>NUCLEOTIDE SEQUENCE [LARGE SCALE GENOMIC DNA]</scope>
    <source>
        <strain evidence="11 12">Pla123a</strain>
    </source>
</reference>
<dbReference type="PROSITE" id="PS00108">
    <property type="entry name" value="PROTEIN_KINASE_ST"/>
    <property type="match status" value="1"/>
</dbReference>
<keyword evidence="3 11" id="KW-0808">Transferase</keyword>
<evidence type="ECO:0000256" key="9">
    <source>
        <dbReference type="SAM" id="MobiDB-lite"/>
    </source>
</evidence>
<evidence type="ECO:0000256" key="1">
    <source>
        <dbReference type="ARBA" id="ARBA00010886"/>
    </source>
</evidence>